<keyword evidence="3" id="KW-1185">Reference proteome</keyword>
<reference evidence="2" key="1">
    <citation type="submission" date="2014-01" db="EMBL/GenBank/DDBJ databases">
        <title>The genome of the white-rot fungus Pycnoporus cinnabarinus: a basidiomycete model with a versatile arsenal for lignocellulosic biomass breakdown.</title>
        <authorList>
            <person name="Levasseur A."/>
            <person name="Lomascolo A."/>
            <person name="Ruiz-Duenas F.J."/>
            <person name="Uzan E."/>
            <person name="Piumi F."/>
            <person name="Kues U."/>
            <person name="Ram A.F.J."/>
            <person name="Murat C."/>
            <person name="Haon M."/>
            <person name="Benoit I."/>
            <person name="Arfi Y."/>
            <person name="Chevret D."/>
            <person name="Drula E."/>
            <person name="Kwon M.J."/>
            <person name="Gouret P."/>
            <person name="Lesage-Meessen L."/>
            <person name="Lombard V."/>
            <person name="Mariette J."/>
            <person name="Noirot C."/>
            <person name="Park J."/>
            <person name="Patyshakuliyeva A."/>
            <person name="Wieneger R.A.B."/>
            <person name="Wosten H.A.B."/>
            <person name="Martin F."/>
            <person name="Coutinho P.M."/>
            <person name="de Vries R."/>
            <person name="Martinez A.T."/>
            <person name="Klopp C."/>
            <person name="Pontarotti P."/>
            <person name="Henrissat B."/>
            <person name="Record E."/>
        </authorList>
    </citation>
    <scope>NUCLEOTIDE SEQUENCE [LARGE SCALE GENOMIC DNA]</scope>
    <source>
        <strain evidence="2">BRFM137</strain>
    </source>
</reference>
<dbReference type="Proteomes" id="UP000029665">
    <property type="component" value="Unassembled WGS sequence"/>
</dbReference>
<name>A0A060SCL2_PYCCI</name>
<evidence type="ECO:0000259" key="1">
    <source>
        <dbReference type="Pfam" id="PF07727"/>
    </source>
</evidence>
<dbReference type="OrthoDB" id="2796710at2759"/>
<dbReference type="OMA" id="EVEYITC"/>
<sequence length="235" mass="25983">MTVYTSCATRKLSIAHIRRFKDDLRKHFDITDLGELHYILGIQVVRDRPTHAIYLNQTAYIRSMLEKFSMASCAPTTTLLTVKECLTTAQSLSTPEECNDYDAYTKGLKYLKIVSAILYTTQTCPDIQHAISVLAQFGANPGKPHLEALKRVLRYLKGTAHFSLRLSGENSDTNLVGWTDSDWAQAIDSCCSIGGFVFEVAGGVVSWSSKKQPTVALSTVEAKYMAASNAMKEAI</sequence>
<dbReference type="Pfam" id="PF07727">
    <property type="entry name" value="RVT_2"/>
    <property type="match status" value="1"/>
</dbReference>
<dbReference type="PANTHER" id="PTHR11439:SF483">
    <property type="entry name" value="PEPTIDE SYNTHASE GLIP-LIKE, PUTATIVE (AFU_ORTHOLOGUE AFUA_3G12920)-RELATED"/>
    <property type="match status" value="1"/>
</dbReference>
<dbReference type="HOGENOM" id="CLU_001650_8_0_1"/>
<dbReference type="CDD" id="cd09272">
    <property type="entry name" value="RNase_HI_RT_Ty1"/>
    <property type="match status" value="1"/>
</dbReference>
<dbReference type="EMBL" id="CCBP010000110">
    <property type="protein sequence ID" value="CDO72100.1"/>
    <property type="molecule type" value="Genomic_DNA"/>
</dbReference>
<dbReference type="InterPro" id="IPR013103">
    <property type="entry name" value="RVT_2"/>
</dbReference>
<gene>
    <name evidence="2" type="ORF">BN946_scf184962.g43</name>
</gene>
<dbReference type="AlphaFoldDB" id="A0A060SCL2"/>
<evidence type="ECO:0000313" key="2">
    <source>
        <dbReference type="EMBL" id="CDO72100.1"/>
    </source>
</evidence>
<accession>A0A060SCL2</accession>
<organism evidence="2 3">
    <name type="scientific">Pycnoporus cinnabarinus</name>
    <name type="common">Cinnabar-red polypore</name>
    <name type="synonym">Trametes cinnabarina</name>
    <dbReference type="NCBI Taxonomy" id="5643"/>
    <lineage>
        <taxon>Eukaryota</taxon>
        <taxon>Fungi</taxon>
        <taxon>Dikarya</taxon>
        <taxon>Basidiomycota</taxon>
        <taxon>Agaricomycotina</taxon>
        <taxon>Agaricomycetes</taxon>
        <taxon>Polyporales</taxon>
        <taxon>Polyporaceae</taxon>
        <taxon>Trametes</taxon>
    </lineage>
</organism>
<proteinExistence type="predicted"/>
<dbReference type="STRING" id="5643.A0A060SCL2"/>
<protein>
    <recommendedName>
        <fullName evidence="1">Reverse transcriptase Ty1/copia-type domain-containing protein</fullName>
    </recommendedName>
</protein>
<dbReference type="PANTHER" id="PTHR11439">
    <property type="entry name" value="GAG-POL-RELATED RETROTRANSPOSON"/>
    <property type="match status" value="1"/>
</dbReference>
<feature type="domain" description="Reverse transcriptase Ty1/copia-type" evidence="1">
    <location>
        <begin position="14"/>
        <end position="78"/>
    </location>
</feature>
<evidence type="ECO:0000313" key="3">
    <source>
        <dbReference type="Proteomes" id="UP000029665"/>
    </source>
</evidence>
<comment type="caution">
    <text evidence="2">The sequence shown here is derived from an EMBL/GenBank/DDBJ whole genome shotgun (WGS) entry which is preliminary data.</text>
</comment>